<dbReference type="PATRIC" id="fig|1346791.3.peg.3930"/>
<proteinExistence type="predicted"/>
<evidence type="ECO:0000313" key="3">
    <source>
        <dbReference type="Proteomes" id="UP000015523"/>
    </source>
</evidence>
<organism evidence="2 3">
    <name type="scientific">Sphingobium ummariense RL-3</name>
    <dbReference type="NCBI Taxonomy" id="1346791"/>
    <lineage>
        <taxon>Bacteria</taxon>
        <taxon>Pseudomonadati</taxon>
        <taxon>Pseudomonadota</taxon>
        <taxon>Alphaproteobacteria</taxon>
        <taxon>Sphingomonadales</taxon>
        <taxon>Sphingomonadaceae</taxon>
        <taxon>Sphingobium</taxon>
    </lineage>
</organism>
<keyword evidence="1" id="KW-0812">Transmembrane</keyword>
<comment type="caution">
    <text evidence="2">The sequence shown here is derived from an EMBL/GenBank/DDBJ whole genome shotgun (WGS) entry which is preliminary data.</text>
</comment>
<evidence type="ECO:0000313" key="2">
    <source>
        <dbReference type="EMBL" id="EQB30344.1"/>
    </source>
</evidence>
<feature type="transmembrane region" description="Helical" evidence="1">
    <location>
        <begin position="36"/>
        <end position="58"/>
    </location>
</feature>
<dbReference type="STRING" id="1346791.M529_20335"/>
<protein>
    <submittedName>
        <fullName evidence="2">Uncharacterized protein</fullName>
    </submittedName>
</protein>
<dbReference type="Proteomes" id="UP000015523">
    <property type="component" value="Unassembled WGS sequence"/>
</dbReference>
<name>T0K1C0_9SPHN</name>
<dbReference type="AlphaFoldDB" id="T0K1C0"/>
<accession>T0K1C0</accession>
<gene>
    <name evidence="2" type="ORF">M529_20335</name>
</gene>
<keyword evidence="3" id="KW-1185">Reference proteome</keyword>
<dbReference type="EMBL" id="AUWY01000122">
    <property type="protein sequence ID" value="EQB30344.1"/>
    <property type="molecule type" value="Genomic_DNA"/>
</dbReference>
<evidence type="ECO:0000256" key="1">
    <source>
        <dbReference type="SAM" id="Phobius"/>
    </source>
</evidence>
<sequence>MVAVNVRVVQNIKKWGNIIWNAPGIRSAAIAVAIKMLVRIGLSAGAATLLLAVAEAVAGGL</sequence>
<keyword evidence="1" id="KW-0472">Membrane</keyword>
<reference evidence="2 3" key="1">
    <citation type="journal article" date="2013" name="Genome Announc.">
        <title>Draft Genome Sequence of Sphingobium ummariense Strain RL-3, a Hexachlorocyclohexane-Degrading Bacterium.</title>
        <authorList>
            <person name="Kohli P."/>
            <person name="Dua A."/>
            <person name="Sangwan N."/>
            <person name="Oldach P."/>
            <person name="Khurana J.P."/>
            <person name="Lal R."/>
        </authorList>
    </citation>
    <scope>NUCLEOTIDE SEQUENCE [LARGE SCALE GENOMIC DNA]</scope>
    <source>
        <strain evidence="2 3">RL-3</strain>
    </source>
</reference>
<keyword evidence="1" id="KW-1133">Transmembrane helix</keyword>